<name>A0A8T2FVX4_ARASU</name>
<sequence>MLLFFFPRPFLHTANQSLVSSSLVEAIIFRSAHHFSAIADGRRKMGDNNPNRSEAERLLGIAEKLLESRDLNGSKEFAILAQETEPLLEGTDQILAVVDVLLSSAPENRIKNQPNWYKILQIEDLNESSTDNDLIKKQYRRLALLLHPDKNRFPFADQAFRFVLDAWEVLSTPTKKSQFDGDLNLIFTKVNLNTQKSKKKTTTNEKMSTFWTACPYCYSLHEYPRVYQEYCIRCQNCQRAFHAASIPQLPPLIPGKDEYYCCWGFFPMGFVGGKGGEAAIANGVDAAKFPYWMPPVFSSGGVAAPPSVNGGGYAPSSSHGVSFDGWSGGAAKRDNEAVRSNNGVEVNSDGTPKKRGRGRPKKNPV</sequence>
<comment type="caution">
    <text evidence="3">The sequence shown here is derived from an EMBL/GenBank/DDBJ whole genome shotgun (WGS) entry which is preliminary data.</text>
</comment>
<dbReference type="Proteomes" id="UP000694251">
    <property type="component" value="Chromosome 2"/>
</dbReference>
<dbReference type="PANTHER" id="PTHR45496:SF1">
    <property type="entry name" value="CHAPERONE DNAJ-DOMAIN SUPERFAMILY PROTEIN"/>
    <property type="match status" value="1"/>
</dbReference>
<reference evidence="3 4" key="1">
    <citation type="submission" date="2020-12" db="EMBL/GenBank/DDBJ databases">
        <title>Concerted genomic and epigenomic changes stabilize Arabidopsis allopolyploids.</title>
        <authorList>
            <person name="Chen Z."/>
        </authorList>
    </citation>
    <scope>NUCLEOTIDE SEQUENCE [LARGE SCALE GENOMIC DNA]</scope>
    <source>
        <strain evidence="3">As9502</strain>
        <tissue evidence="3">Leaf</tissue>
    </source>
</reference>
<dbReference type="AlphaFoldDB" id="A0A8T2FVX4"/>
<dbReference type="CDD" id="cd06257">
    <property type="entry name" value="DnaJ"/>
    <property type="match status" value="1"/>
</dbReference>
<dbReference type="InterPro" id="IPR001623">
    <property type="entry name" value="DnaJ_domain"/>
</dbReference>
<feature type="compositionally biased region" description="Polar residues" evidence="1">
    <location>
        <begin position="338"/>
        <end position="349"/>
    </location>
</feature>
<protein>
    <submittedName>
        <fullName evidence="3">DnaJ domain</fullName>
    </submittedName>
</protein>
<evidence type="ECO:0000259" key="2">
    <source>
        <dbReference type="PROSITE" id="PS50076"/>
    </source>
</evidence>
<dbReference type="EMBL" id="JAEFBJ010000002">
    <property type="protein sequence ID" value="KAG7640198.1"/>
    <property type="molecule type" value="Genomic_DNA"/>
</dbReference>
<accession>A0A8T2FVX4</accession>
<dbReference type="OrthoDB" id="10250354at2759"/>
<dbReference type="PROSITE" id="PS50076">
    <property type="entry name" value="DNAJ_2"/>
    <property type="match status" value="1"/>
</dbReference>
<keyword evidence="4" id="KW-1185">Reference proteome</keyword>
<feature type="region of interest" description="Disordered" evidence="1">
    <location>
        <begin position="324"/>
        <end position="365"/>
    </location>
</feature>
<organism evidence="3 4">
    <name type="scientific">Arabidopsis suecica</name>
    <name type="common">Swedish thale-cress</name>
    <name type="synonym">Cardaminopsis suecica</name>
    <dbReference type="NCBI Taxonomy" id="45249"/>
    <lineage>
        <taxon>Eukaryota</taxon>
        <taxon>Viridiplantae</taxon>
        <taxon>Streptophyta</taxon>
        <taxon>Embryophyta</taxon>
        <taxon>Tracheophyta</taxon>
        <taxon>Spermatophyta</taxon>
        <taxon>Magnoliopsida</taxon>
        <taxon>eudicotyledons</taxon>
        <taxon>Gunneridae</taxon>
        <taxon>Pentapetalae</taxon>
        <taxon>rosids</taxon>
        <taxon>malvids</taxon>
        <taxon>Brassicales</taxon>
        <taxon>Brassicaceae</taxon>
        <taxon>Camelineae</taxon>
        <taxon>Arabidopsis</taxon>
    </lineage>
</organism>
<dbReference type="SMART" id="SM00271">
    <property type="entry name" value="DnaJ"/>
    <property type="match status" value="1"/>
</dbReference>
<dbReference type="InterPro" id="IPR053052">
    <property type="entry name" value="Imprinting_Balance_Reg"/>
</dbReference>
<evidence type="ECO:0000313" key="4">
    <source>
        <dbReference type="Proteomes" id="UP000694251"/>
    </source>
</evidence>
<feature type="domain" description="J" evidence="2">
    <location>
        <begin position="115"/>
        <end position="183"/>
    </location>
</feature>
<gene>
    <name evidence="3" type="ORF">ISN44_As02g000690</name>
</gene>
<dbReference type="PANTHER" id="PTHR45496">
    <property type="entry name" value="CHAPERONE DNAJ-DOMAIN SUPERFAMILY PROTEIN"/>
    <property type="match status" value="1"/>
</dbReference>
<dbReference type="Pfam" id="PF00226">
    <property type="entry name" value="DnaJ"/>
    <property type="match status" value="1"/>
</dbReference>
<feature type="compositionally biased region" description="Basic residues" evidence="1">
    <location>
        <begin position="353"/>
        <end position="365"/>
    </location>
</feature>
<evidence type="ECO:0000256" key="1">
    <source>
        <dbReference type="SAM" id="MobiDB-lite"/>
    </source>
</evidence>
<proteinExistence type="predicted"/>
<evidence type="ECO:0000313" key="3">
    <source>
        <dbReference type="EMBL" id="KAG7640198.1"/>
    </source>
</evidence>